<reference evidence="3" key="1">
    <citation type="journal article" date="2019" name="Curr. Biol.">
        <title>Genome Sequence of Striga asiatica Provides Insight into the Evolution of Plant Parasitism.</title>
        <authorList>
            <person name="Yoshida S."/>
            <person name="Kim S."/>
            <person name="Wafula E.K."/>
            <person name="Tanskanen J."/>
            <person name="Kim Y.M."/>
            <person name="Honaas L."/>
            <person name="Yang Z."/>
            <person name="Spallek T."/>
            <person name="Conn C.E."/>
            <person name="Ichihashi Y."/>
            <person name="Cheong K."/>
            <person name="Cui S."/>
            <person name="Der J.P."/>
            <person name="Gundlach H."/>
            <person name="Jiao Y."/>
            <person name="Hori C."/>
            <person name="Ishida J.K."/>
            <person name="Kasahara H."/>
            <person name="Kiba T."/>
            <person name="Kim M.S."/>
            <person name="Koo N."/>
            <person name="Laohavisit A."/>
            <person name="Lee Y.H."/>
            <person name="Lumba S."/>
            <person name="McCourt P."/>
            <person name="Mortimer J.C."/>
            <person name="Mutuku J.M."/>
            <person name="Nomura T."/>
            <person name="Sasaki-Sekimoto Y."/>
            <person name="Seto Y."/>
            <person name="Wang Y."/>
            <person name="Wakatake T."/>
            <person name="Sakakibara H."/>
            <person name="Demura T."/>
            <person name="Yamaguchi S."/>
            <person name="Yoneyama K."/>
            <person name="Manabe R.I."/>
            <person name="Nelson D.C."/>
            <person name="Schulman A.H."/>
            <person name="Timko M.P."/>
            <person name="dePamphilis C.W."/>
            <person name="Choi D."/>
            <person name="Shirasu K."/>
        </authorList>
    </citation>
    <scope>NUCLEOTIDE SEQUENCE [LARGE SCALE GENOMIC DNA]</scope>
    <source>
        <strain evidence="3">cv. UVA1</strain>
    </source>
</reference>
<protein>
    <submittedName>
        <fullName evidence="2">Tetratricopeptide repeat protein</fullName>
    </submittedName>
</protein>
<dbReference type="EMBL" id="BKCP01005195">
    <property type="protein sequence ID" value="GER36718.1"/>
    <property type="molecule type" value="Genomic_DNA"/>
</dbReference>
<proteinExistence type="predicted"/>
<dbReference type="AlphaFoldDB" id="A0A5A7PVQ6"/>
<evidence type="ECO:0000313" key="2">
    <source>
        <dbReference type="EMBL" id="GER36718.1"/>
    </source>
</evidence>
<comment type="caution">
    <text evidence="2">The sequence shown here is derived from an EMBL/GenBank/DDBJ whole genome shotgun (WGS) entry which is preliminary data.</text>
</comment>
<gene>
    <name evidence="2" type="ORF">STAS_13094</name>
</gene>
<evidence type="ECO:0000313" key="3">
    <source>
        <dbReference type="Proteomes" id="UP000325081"/>
    </source>
</evidence>
<name>A0A5A7PVQ6_STRAF</name>
<evidence type="ECO:0000256" key="1">
    <source>
        <dbReference type="SAM" id="MobiDB-lite"/>
    </source>
</evidence>
<keyword evidence="3" id="KW-1185">Reference proteome</keyword>
<feature type="region of interest" description="Disordered" evidence="1">
    <location>
        <begin position="31"/>
        <end position="64"/>
    </location>
</feature>
<dbReference type="Proteomes" id="UP000325081">
    <property type="component" value="Unassembled WGS sequence"/>
</dbReference>
<accession>A0A5A7PVQ6</accession>
<feature type="compositionally biased region" description="Basic residues" evidence="1">
    <location>
        <begin position="37"/>
        <end position="51"/>
    </location>
</feature>
<dbReference type="OrthoDB" id="1738526at2759"/>
<sequence length="140" mass="15324">MISIIIIIFSNGDLFVPFGKLLRSPGLQLPIRPDQNHHHRHHTRGLGRQKPKPQAFKFPNSQSPITGKTIDVSAIISSSRVNIPAHTFLTETAKNRADIPSPKLHASPTIAASFALSGLRAPISFPTLVETPKLRDDGKI</sequence>
<organism evidence="2 3">
    <name type="scientific">Striga asiatica</name>
    <name type="common">Asiatic witchweed</name>
    <name type="synonym">Buchnera asiatica</name>
    <dbReference type="NCBI Taxonomy" id="4170"/>
    <lineage>
        <taxon>Eukaryota</taxon>
        <taxon>Viridiplantae</taxon>
        <taxon>Streptophyta</taxon>
        <taxon>Embryophyta</taxon>
        <taxon>Tracheophyta</taxon>
        <taxon>Spermatophyta</taxon>
        <taxon>Magnoliopsida</taxon>
        <taxon>eudicotyledons</taxon>
        <taxon>Gunneridae</taxon>
        <taxon>Pentapetalae</taxon>
        <taxon>asterids</taxon>
        <taxon>lamiids</taxon>
        <taxon>Lamiales</taxon>
        <taxon>Orobanchaceae</taxon>
        <taxon>Buchnereae</taxon>
        <taxon>Striga</taxon>
    </lineage>
</organism>